<dbReference type="SUPFAM" id="SSF52540">
    <property type="entry name" value="P-loop containing nucleoside triphosphate hydrolases"/>
    <property type="match status" value="2"/>
</dbReference>
<dbReference type="PROSITE" id="PS51194">
    <property type="entry name" value="HELICASE_CTER"/>
    <property type="match status" value="1"/>
</dbReference>
<evidence type="ECO:0000313" key="8">
    <source>
        <dbReference type="Proteomes" id="UP001387100"/>
    </source>
</evidence>
<evidence type="ECO:0000256" key="4">
    <source>
        <dbReference type="ARBA" id="ARBA00022840"/>
    </source>
</evidence>
<dbReference type="Gene3D" id="3.40.50.300">
    <property type="entry name" value="P-loop containing nucleotide triphosphate hydrolases"/>
    <property type="match status" value="1"/>
</dbReference>
<evidence type="ECO:0000259" key="6">
    <source>
        <dbReference type="PROSITE" id="PS51194"/>
    </source>
</evidence>
<evidence type="ECO:0000256" key="2">
    <source>
        <dbReference type="ARBA" id="ARBA00022801"/>
    </source>
</evidence>
<dbReference type="SMART" id="SM00487">
    <property type="entry name" value="DEXDc"/>
    <property type="match status" value="1"/>
</dbReference>
<keyword evidence="2" id="KW-0378">Hydrolase</keyword>
<dbReference type="PANTHER" id="PTHR45766:SF6">
    <property type="entry name" value="SWI_SNF-RELATED MATRIX-ASSOCIATED ACTIN-DEPENDENT REGULATOR OF CHROMATIN SUBFAMILY A-LIKE PROTEIN 1"/>
    <property type="match status" value="1"/>
</dbReference>
<dbReference type="CDD" id="cd18011">
    <property type="entry name" value="DEXDc_RapA"/>
    <property type="match status" value="1"/>
</dbReference>
<protein>
    <submittedName>
        <fullName evidence="7">Helicase-related protein</fullName>
    </submittedName>
</protein>
<evidence type="ECO:0000259" key="5">
    <source>
        <dbReference type="PROSITE" id="PS51192"/>
    </source>
</evidence>
<dbReference type="Gene3D" id="3.40.50.10810">
    <property type="entry name" value="Tandem AAA-ATPase domain"/>
    <property type="match status" value="1"/>
</dbReference>
<dbReference type="Pfam" id="PF00176">
    <property type="entry name" value="SNF2-rel_dom"/>
    <property type="match status" value="1"/>
</dbReference>
<evidence type="ECO:0000256" key="1">
    <source>
        <dbReference type="ARBA" id="ARBA00022741"/>
    </source>
</evidence>
<dbReference type="InterPro" id="IPR014001">
    <property type="entry name" value="Helicase_ATP-bd"/>
</dbReference>
<dbReference type="InterPro" id="IPR049730">
    <property type="entry name" value="SNF2/RAD54-like_C"/>
</dbReference>
<proteinExistence type="predicted"/>
<name>A0ABU8RF07_9ACTN</name>
<organism evidence="7 8">
    <name type="scientific">Pseudokineococcus basanitobsidens</name>
    <dbReference type="NCBI Taxonomy" id="1926649"/>
    <lineage>
        <taxon>Bacteria</taxon>
        <taxon>Bacillati</taxon>
        <taxon>Actinomycetota</taxon>
        <taxon>Actinomycetes</taxon>
        <taxon>Kineosporiales</taxon>
        <taxon>Kineosporiaceae</taxon>
        <taxon>Pseudokineococcus</taxon>
    </lineage>
</organism>
<gene>
    <name evidence="7" type="ORF">WDZ17_00050</name>
</gene>
<evidence type="ECO:0000256" key="3">
    <source>
        <dbReference type="ARBA" id="ARBA00022806"/>
    </source>
</evidence>
<dbReference type="EMBL" id="JBBIAA010000001">
    <property type="protein sequence ID" value="MEJ5943682.1"/>
    <property type="molecule type" value="Genomic_DNA"/>
</dbReference>
<dbReference type="InterPro" id="IPR027417">
    <property type="entry name" value="P-loop_NTPase"/>
</dbReference>
<dbReference type="Proteomes" id="UP001387100">
    <property type="component" value="Unassembled WGS sequence"/>
</dbReference>
<sequence length="953" mass="104476">MTVTEPTTPQQRDAARTIAPGSVVVVRDEEWLVRATEQTPTGLLVRVQGLGQLVRDAEAVFYDSLDDIGVLDPADAVVVGDDSPQYRTARLWLESTVRKTAVPLADTTLDVSLRSLADTLGYQETAVRTALDPNNLRPRILLADAVGLGKTIEIGMILSELVRRGRGERILIVTPRHVLEQMQHEMWSRFALPFVRLDSAGIQRIRQMLPATRNPFTYFKRVIVSIDTLKSDRYVAHLSKQRWDAVVIDESHNLSNAATKNNKLATTLARQTDALVLASATPHNGRAESFAELVRLLDPTAVRPDGELDKGEVARLVVRRHRHSDEVAQVVGNDWAERQEPNTVLVDAAPAEDAVARELDEVWLHPQGSSPYSGQNSSLFPWTLAKAFLSSPVALLQSIRDRRARLGAGAAADTERAALDRLRALAEASRDQPSAKYDALVKHLRSAGVGKGSTTRAVVFAERVVTLGWLQEKLVKDLGLPADAVDVLHGGLPDEEQQRVVEAFKQAATPVRVLVTGDVASEGVNLHAQCHELVHYDIPWSLIRIEQRNGRIDRYGQKHPPRITTLALKPSSEGFSGDIRVLTRLVEREHEAHRALGDAASLMGAHSVAAEEESITQVLAGRRRLDDVVRTVEDARADDDLLALMDDLGGGDVAPVAAPAARAGTGLYGRDDEYLDEALHAAYPKPEDPVARGGVAWRRFPQHGAAELEPPRDLVARLDVLPQTYLADRGVTQKLVLATTPQRGDQSLAEARADAVGSSWPEAHYLGPLHPVLEWASDKALASLGRNQVFAVRGDVETPTVLLLGTLTNRRGQVVTAAWLTAHFPTGGTEPLFVEPHESARDALAAVGWTTRRTNPGAVDATQLTALVAPAVRDARRQMEVVADSALPDLRRRVEAWVHRLEAWDEDAGALIQRGDLKDRRRSVKTERELVEEMRPDRQLVRPLLVVVPETGA</sequence>
<comment type="caution">
    <text evidence="7">The sequence shown here is derived from an EMBL/GenBank/DDBJ whole genome shotgun (WGS) entry which is preliminary data.</text>
</comment>
<dbReference type="SMART" id="SM00490">
    <property type="entry name" value="HELICc"/>
    <property type="match status" value="1"/>
</dbReference>
<keyword evidence="4" id="KW-0067">ATP-binding</keyword>
<accession>A0ABU8RF07</accession>
<keyword evidence="8" id="KW-1185">Reference proteome</keyword>
<feature type="domain" description="Helicase ATP-binding" evidence="5">
    <location>
        <begin position="131"/>
        <end position="300"/>
    </location>
</feature>
<dbReference type="GO" id="GO:0004386">
    <property type="term" value="F:helicase activity"/>
    <property type="evidence" value="ECO:0007669"/>
    <property type="project" value="UniProtKB-KW"/>
</dbReference>
<evidence type="ECO:0000313" key="7">
    <source>
        <dbReference type="EMBL" id="MEJ5943682.1"/>
    </source>
</evidence>
<dbReference type="PANTHER" id="PTHR45766">
    <property type="entry name" value="DNA ANNEALING HELICASE AND ENDONUCLEASE ZRANB3 FAMILY MEMBER"/>
    <property type="match status" value="1"/>
</dbReference>
<dbReference type="InterPro" id="IPR001650">
    <property type="entry name" value="Helicase_C-like"/>
</dbReference>
<reference evidence="7 8" key="1">
    <citation type="journal article" date="2017" name="Int. J. Syst. Evol. Microbiol.">
        <title>Pseudokineococcus basanitobsidens sp. nov., isolated from volcanic rock.</title>
        <authorList>
            <person name="Lee D.W."/>
            <person name="Park M.Y."/>
            <person name="Kim J.J."/>
            <person name="Kim B.S."/>
        </authorList>
    </citation>
    <scope>NUCLEOTIDE SEQUENCE [LARGE SCALE GENOMIC DNA]</scope>
    <source>
        <strain evidence="7 8">DSM 103726</strain>
    </source>
</reference>
<dbReference type="CDD" id="cd18793">
    <property type="entry name" value="SF2_C_SNF"/>
    <property type="match status" value="1"/>
</dbReference>
<keyword evidence="3 7" id="KW-0347">Helicase</keyword>
<feature type="domain" description="Helicase C-terminal" evidence="6">
    <location>
        <begin position="436"/>
        <end position="604"/>
    </location>
</feature>
<dbReference type="InterPro" id="IPR000330">
    <property type="entry name" value="SNF2_N"/>
</dbReference>
<dbReference type="Pfam" id="PF00271">
    <property type="entry name" value="Helicase_C"/>
    <property type="match status" value="1"/>
</dbReference>
<dbReference type="InterPro" id="IPR038718">
    <property type="entry name" value="SNF2-like_sf"/>
</dbReference>
<dbReference type="PROSITE" id="PS51192">
    <property type="entry name" value="HELICASE_ATP_BIND_1"/>
    <property type="match status" value="1"/>
</dbReference>
<dbReference type="InterPro" id="IPR057342">
    <property type="entry name" value="DEXDc_RapA"/>
</dbReference>
<keyword evidence="1" id="KW-0547">Nucleotide-binding</keyword>